<feature type="compositionally biased region" description="Basic and acidic residues" evidence="1">
    <location>
        <begin position="11"/>
        <end position="24"/>
    </location>
</feature>
<dbReference type="EMBL" id="QGKY02001015">
    <property type="protein sequence ID" value="KAF2573619.1"/>
    <property type="molecule type" value="Genomic_DNA"/>
</dbReference>
<feature type="region of interest" description="Disordered" evidence="1">
    <location>
        <begin position="1"/>
        <end position="28"/>
    </location>
</feature>
<evidence type="ECO:0000313" key="4">
    <source>
        <dbReference type="Proteomes" id="UP000712281"/>
    </source>
</evidence>
<dbReference type="Proteomes" id="UP000712281">
    <property type="component" value="Unassembled WGS sequence"/>
</dbReference>
<reference evidence="2" key="1">
    <citation type="submission" date="2019-12" db="EMBL/GenBank/DDBJ databases">
        <title>Genome sequencing and annotation of Brassica cretica.</title>
        <authorList>
            <person name="Studholme D.J."/>
            <person name="Sarris P.F."/>
        </authorList>
    </citation>
    <scope>NUCLEOTIDE SEQUENCE</scope>
    <source>
        <strain evidence="2">PFS-001/15</strain>
        <strain evidence="3">PFS-102/07</strain>
        <tissue evidence="2">Leaf</tissue>
    </source>
</reference>
<dbReference type="EMBL" id="QGKW02002228">
    <property type="protein sequence ID" value="KAF2535651.1"/>
    <property type="molecule type" value="Genomic_DNA"/>
</dbReference>
<proteinExistence type="predicted"/>
<accession>A0A8S9FRA3</accession>
<comment type="caution">
    <text evidence="2">The sequence shown here is derived from an EMBL/GenBank/DDBJ whole genome shotgun (WGS) entry which is preliminary data.</text>
</comment>
<organism evidence="2 4">
    <name type="scientific">Brassica cretica</name>
    <name type="common">Mustard</name>
    <dbReference type="NCBI Taxonomy" id="69181"/>
    <lineage>
        <taxon>Eukaryota</taxon>
        <taxon>Viridiplantae</taxon>
        <taxon>Streptophyta</taxon>
        <taxon>Embryophyta</taxon>
        <taxon>Tracheophyta</taxon>
        <taxon>Spermatophyta</taxon>
        <taxon>Magnoliopsida</taxon>
        <taxon>eudicotyledons</taxon>
        <taxon>Gunneridae</taxon>
        <taxon>Pentapetalae</taxon>
        <taxon>rosids</taxon>
        <taxon>malvids</taxon>
        <taxon>Brassicales</taxon>
        <taxon>Brassicaceae</taxon>
        <taxon>Brassiceae</taxon>
        <taxon>Brassica</taxon>
    </lineage>
</organism>
<gene>
    <name evidence="2" type="ORF">F2Q68_00021630</name>
    <name evidence="3" type="ORF">F2Q70_00004854</name>
</gene>
<protein>
    <submittedName>
        <fullName evidence="2">Uncharacterized protein</fullName>
    </submittedName>
</protein>
<dbReference type="AlphaFoldDB" id="A0A8S9FRA3"/>
<evidence type="ECO:0000313" key="2">
    <source>
        <dbReference type="EMBL" id="KAF2535651.1"/>
    </source>
</evidence>
<evidence type="ECO:0000256" key="1">
    <source>
        <dbReference type="SAM" id="MobiDB-lite"/>
    </source>
</evidence>
<name>A0A8S9FRA3_BRACR</name>
<sequence>MLNQCDLKPLGGEESKRERHEQTPTRRLVTKRRVSRHFRTTIAGRRNQIIKVTMNPRKANQEEEVGETGFLLVCIAAQKEESITYGKQKIVQAHICMTSQKATSLLDDFPSWRGCLP</sequence>
<evidence type="ECO:0000313" key="3">
    <source>
        <dbReference type="EMBL" id="KAF2573619.1"/>
    </source>
</evidence>